<dbReference type="SMART" id="SM01067">
    <property type="entry name" value="CBM_3"/>
    <property type="match status" value="2"/>
</dbReference>
<feature type="domain" description="CBM3" evidence="1">
    <location>
        <begin position="483"/>
        <end position="633"/>
    </location>
</feature>
<accession>A0A0E3ZW37</accession>
<dbReference type="PROSITE" id="PS51172">
    <property type="entry name" value="CBM3"/>
    <property type="match status" value="2"/>
</dbReference>
<dbReference type="SMART" id="SM00089">
    <property type="entry name" value="PKD"/>
    <property type="match status" value="2"/>
</dbReference>
<dbReference type="GO" id="GO:0030248">
    <property type="term" value="F:cellulose binding"/>
    <property type="evidence" value="ECO:0007669"/>
    <property type="project" value="InterPro"/>
</dbReference>
<dbReference type="InterPro" id="IPR035986">
    <property type="entry name" value="PKD_dom_sf"/>
</dbReference>
<dbReference type="SUPFAM" id="SSF49384">
    <property type="entry name" value="Carbohydrate-binding domain"/>
    <property type="match status" value="2"/>
</dbReference>
<dbReference type="PATRIC" id="fig|1379870.5.peg.2547"/>
<proteinExistence type="predicted"/>
<dbReference type="Proteomes" id="UP000033054">
    <property type="component" value="Chromosome"/>
</dbReference>
<dbReference type="AlphaFoldDB" id="A0A0E3ZW37"/>
<feature type="domain" description="CBM3" evidence="1">
    <location>
        <begin position="636"/>
        <end position="789"/>
    </location>
</feature>
<dbReference type="KEGG" id="srd:SD10_11725"/>
<dbReference type="InterPro" id="IPR022409">
    <property type="entry name" value="PKD/Chitinase_dom"/>
</dbReference>
<dbReference type="Gene3D" id="2.60.40.710">
    <property type="entry name" value="Endoglucanase-like"/>
    <property type="match status" value="2"/>
</dbReference>
<dbReference type="STRING" id="1379870.SD10_11725"/>
<dbReference type="EMBL" id="CP010429">
    <property type="protein sequence ID" value="AKD55474.1"/>
    <property type="molecule type" value="Genomic_DNA"/>
</dbReference>
<reference evidence="2 3" key="1">
    <citation type="journal article" date="2014" name="Curr. Microbiol.">
        <title>Spirosoma radiotolerans sp. nov., a gamma-radiation-resistant bacterium isolated from gamma ray-irradiated soil.</title>
        <authorList>
            <person name="Lee J.J."/>
            <person name="Srinivasan S."/>
            <person name="Lim S."/>
            <person name="Joe M."/>
            <person name="Im S."/>
            <person name="Bae S.I."/>
            <person name="Park K.R."/>
            <person name="Han J.H."/>
            <person name="Park S.H."/>
            <person name="Joo B.M."/>
            <person name="Park S.J."/>
            <person name="Kim M.K."/>
        </authorList>
    </citation>
    <scope>NUCLEOTIDE SEQUENCE [LARGE SCALE GENOMIC DNA]</scope>
    <source>
        <strain evidence="2 3">DG5A</strain>
    </source>
</reference>
<keyword evidence="3" id="KW-1185">Reference proteome</keyword>
<evidence type="ECO:0000313" key="3">
    <source>
        <dbReference type="Proteomes" id="UP000033054"/>
    </source>
</evidence>
<evidence type="ECO:0000259" key="1">
    <source>
        <dbReference type="PROSITE" id="PS51172"/>
    </source>
</evidence>
<organism evidence="2 3">
    <name type="scientific">Spirosoma radiotolerans</name>
    <dbReference type="NCBI Taxonomy" id="1379870"/>
    <lineage>
        <taxon>Bacteria</taxon>
        <taxon>Pseudomonadati</taxon>
        <taxon>Bacteroidota</taxon>
        <taxon>Cytophagia</taxon>
        <taxon>Cytophagales</taxon>
        <taxon>Cytophagaceae</taxon>
        <taxon>Spirosoma</taxon>
    </lineage>
</organism>
<dbReference type="Pfam" id="PF00942">
    <property type="entry name" value="CBM_3"/>
    <property type="match status" value="2"/>
</dbReference>
<gene>
    <name evidence="2" type="ORF">SD10_11725</name>
</gene>
<dbReference type="GO" id="GO:0005975">
    <property type="term" value="P:carbohydrate metabolic process"/>
    <property type="evidence" value="ECO:0007669"/>
    <property type="project" value="InterPro"/>
</dbReference>
<name>A0A0E3ZW37_9BACT</name>
<evidence type="ECO:0000313" key="2">
    <source>
        <dbReference type="EMBL" id="AKD55474.1"/>
    </source>
</evidence>
<dbReference type="SUPFAM" id="SSF49299">
    <property type="entry name" value="PKD domain"/>
    <property type="match status" value="1"/>
</dbReference>
<dbReference type="InterPro" id="IPR008965">
    <property type="entry name" value="CBM2/CBM3_carb-bd_dom_sf"/>
</dbReference>
<dbReference type="InterPro" id="IPR001956">
    <property type="entry name" value="CBM3"/>
</dbReference>
<protein>
    <recommendedName>
        <fullName evidence="1">CBM3 domain-containing protein</fullName>
    </recommendedName>
</protein>
<sequence length="885" mass="90521">MGNNGPLTCAKTSVTLTTNGGPSGATYTYSGGAQANSANPATATASQSGPYSVTVAVSGGCSAIATTTVTSNTVAPTVVVTPSSQTICSGQTATFTASGADTYTWSTGATTASTAASTPGSYSVTGTRASNGCSAMATGQLTVLPTPTLSLDNTRTSSSSRCDTPNGQIGFTTNVAGGDYSVSYRTSQLTDVQTKTVTVADSRFVLSGLSGGSYYGFSLTSAGCTGTNSVTVTLTNPVPPSVSISPASQTICQGQTANFTAQGGDAYSWSTGATTASLSVSVSGAYSVTATASNGCSATATASLTVNPLPMVYAVTGGGAYCAGSSGIGVGLSGSESGVNYQLQRDGNPVGSPLAGTGSALSFSPQTTGSYTVLATNASTSCQQAMNGSTTVTITPQPSAPMIVTQSGYAYPAGVSSLTIAQNVGPVSLTVAGCSGGMLMANGNAASSFTVSTAMTGTQTYTATCTQGGCTSPVGSFQLTVLPTTLSVLHQDVDYGQTQDQIIKPFLKLANAGGQPVPYGELTVRYWFTSEGNSPPTDFQLYYAQLGAVTMKYVPLAQPRQGAFGYVEYSFPGGGSLPANGNSGPIENGILKKDRSNFNETDDYSYQPNRDYLPNARITAYRNGVIVWGQEPTPVASQTAVQVYSAAKDGGITSQIQTRLELRNTGNVALPVSALKLRYYFTSDNGQTANVYVDYADLGASNVQARVVRLAAPVNGADSYVELSFPGNPRQLGPLSSLGVIDFRLVRSDFGLFNQGNDYSYAPIYGPVGLNNRVTVLLNNTLIFGTPPSGAPARVGAPEPVLALQAKVLGNPVVGSQAEVEITGVVGQAVTLRLVDLQGRTVHEQRIEQAGETELVSLPLGQSRGLLLLNVSTASQQQRLKLVRP</sequence>
<dbReference type="InterPro" id="IPR036966">
    <property type="entry name" value="CBM3_sf"/>
</dbReference>
<dbReference type="HOGENOM" id="CLU_325683_0_0_10"/>